<evidence type="ECO:0000313" key="6">
    <source>
        <dbReference type="EMBL" id="PMD33896.1"/>
    </source>
</evidence>
<organism evidence="6 7">
    <name type="scientific">Hyaloscypha variabilis (strain UAMH 11265 / GT02V1 / F)</name>
    <name type="common">Meliniomyces variabilis</name>
    <dbReference type="NCBI Taxonomy" id="1149755"/>
    <lineage>
        <taxon>Eukaryota</taxon>
        <taxon>Fungi</taxon>
        <taxon>Dikarya</taxon>
        <taxon>Ascomycota</taxon>
        <taxon>Pezizomycotina</taxon>
        <taxon>Leotiomycetes</taxon>
        <taxon>Helotiales</taxon>
        <taxon>Hyaloscyphaceae</taxon>
        <taxon>Hyaloscypha</taxon>
        <taxon>Hyaloscypha variabilis</taxon>
    </lineage>
</organism>
<dbReference type="STRING" id="1149755.A0A2J6R5U6"/>
<sequence length="450" mass="50678">MASTMGAGANRLDQPTTPITQLVPFLGAGSPVQLLQETLEYAISPKNYLVRRLGEEVFKQRSHLFSLPETLIDRDTYGTGVHKQHFEQHIATLLGKKHGLFFITGIQAQLTTVKIHCDRAGNNRVAWHYRCHLEIAEERAFAEVFHLQRTFIGKSQLQVPTVEDVKAITSLPVDERPAVVLLELPNRELGCKTYPFEDLVQISKLCKAANVKLHLDGARLWEIEPFYQGKSFADIAALFDSVYVSLYKGLGGAVGAMLTSSDEDFMDQAKTWQRRLGGNLVASYPALIDDERGFNLNIGTFYLKWQKMCSVASAIMEATKKYRTKDGKPIVFFEPEVPTCAQIHTHIQGVTVERLTAARNEVEKTHRISVFRSTRPWQALDEMDADWALVKGGENPQDKDAAARKEKSKEDSDNDHHFFEWMIRNENLAIADEVYAKGWEALCQLITAGP</sequence>
<keyword evidence="7" id="KW-1185">Reference proteome</keyword>
<dbReference type="GO" id="GO:0006567">
    <property type="term" value="P:L-threonine catabolic process"/>
    <property type="evidence" value="ECO:0007669"/>
    <property type="project" value="TreeGrafter"/>
</dbReference>
<dbReference type="InterPro" id="IPR001597">
    <property type="entry name" value="ArAA_b-elim_lyase/Thr_aldolase"/>
</dbReference>
<dbReference type="SUPFAM" id="SSF53383">
    <property type="entry name" value="PLP-dependent transferases"/>
    <property type="match status" value="1"/>
</dbReference>
<dbReference type="Proteomes" id="UP000235786">
    <property type="component" value="Unassembled WGS sequence"/>
</dbReference>
<dbReference type="Gene3D" id="3.40.640.10">
    <property type="entry name" value="Type I PLP-dependent aspartate aminotransferase-like (Major domain)"/>
    <property type="match status" value="1"/>
</dbReference>
<proteinExistence type="inferred from homology"/>
<feature type="compositionally biased region" description="Basic and acidic residues" evidence="4">
    <location>
        <begin position="396"/>
        <end position="411"/>
    </location>
</feature>
<feature type="region of interest" description="Disordered" evidence="4">
    <location>
        <begin position="391"/>
        <end position="411"/>
    </location>
</feature>
<evidence type="ECO:0000256" key="2">
    <source>
        <dbReference type="ARBA" id="ARBA00006966"/>
    </source>
</evidence>
<feature type="domain" description="Aromatic amino acid beta-eliminating lyase/threonine aldolase" evidence="5">
    <location>
        <begin position="73"/>
        <end position="281"/>
    </location>
</feature>
<dbReference type="PANTHER" id="PTHR48097">
    <property type="entry name" value="L-THREONINE ALDOLASE-RELATED"/>
    <property type="match status" value="1"/>
</dbReference>
<dbReference type="GO" id="GO:0005829">
    <property type="term" value="C:cytosol"/>
    <property type="evidence" value="ECO:0007669"/>
    <property type="project" value="TreeGrafter"/>
</dbReference>
<dbReference type="InterPro" id="IPR015424">
    <property type="entry name" value="PyrdxlP-dep_Trfase"/>
</dbReference>
<dbReference type="InterPro" id="IPR015421">
    <property type="entry name" value="PyrdxlP-dep_Trfase_major"/>
</dbReference>
<comment type="similarity">
    <text evidence="2">Belongs to the threonine aldolase family.</text>
</comment>
<dbReference type="AlphaFoldDB" id="A0A2J6R5U6"/>
<evidence type="ECO:0000259" key="5">
    <source>
        <dbReference type="Pfam" id="PF01212"/>
    </source>
</evidence>
<evidence type="ECO:0000256" key="4">
    <source>
        <dbReference type="SAM" id="MobiDB-lite"/>
    </source>
</evidence>
<evidence type="ECO:0000256" key="1">
    <source>
        <dbReference type="ARBA" id="ARBA00001933"/>
    </source>
</evidence>
<dbReference type="EMBL" id="KZ613955">
    <property type="protein sequence ID" value="PMD33896.1"/>
    <property type="molecule type" value="Genomic_DNA"/>
</dbReference>
<keyword evidence="3" id="KW-0663">Pyridoxal phosphate</keyword>
<reference evidence="6 7" key="1">
    <citation type="submission" date="2016-04" db="EMBL/GenBank/DDBJ databases">
        <title>A degradative enzymes factory behind the ericoid mycorrhizal symbiosis.</title>
        <authorList>
            <consortium name="DOE Joint Genome Institute"/>
            <person name="Martino E."/>
            <person name="Morin E."/>
            <person name="Grelet G."/>
            <person name="Kuo A."/>
            <person name="Kohler A."/>
            <person name="Daghino S."/>
            <person name="Barry K."/>
            <person name="Choi C."/>
            <person name="Cichocki N."/>
            <person name="Clum A."/>
            <person name="Copeland A."/>
            <person name="Hainaut M."/>
            <person name="Haridas S."/>
            <person name="Labutti K."/>
            <person name="Lindquist E."/>
            <person name="Lipzen A."/>
            <person name="Khouja H.-R."/>
            <person name="Murat C."/>
            <person name="Ohm R."/>
            <person name="Olson A."/>
            <person name="Spatafora J."/>
            <person name="Veneault-Fourrey C."/>
            <person name="Henrissat B."/>
            <person name="Grigoriev I."/>
            <person name="Martin F."/>
            <person name="Perotto S."/>
        </authorList>
    </citation>
    <scope>NUCLEOTIDE SEQUENCE [LARGE SCALE GENOMIC DNA]</scope>
    <source>
        <strain evidence="6 7">F</strain>
    </source>
</reference>
<evidence type="ECO:0000256" key="3">
    <source>
        <dbReference type="ARBA" id="ARBA00022898"/>
    </source>
</evidence>
<dbReference type="OrthoDB" id="10261951at2759"/>
<name>A0A2J6R5U6_HYAVF</name>
<gene>
    <name evidence="6" type="ORF">L207DRAFT_517919</name>
</gene>
<protein>
    <recommendedName>
        <fullName evidence="5">Aromatic amino acid beta-eliminating lyase/threonine aldolase domain-containing protein</fullName>
    </recommendedName>
</protein>
<comment type="cofactor">
    <cofactor evidence="1">
        <name>pyridoxal 5'-phosphate</name>
        <dbReference type="ChEBI" id="CHEBI:597326"/>
    </cofactor>
</comment>
<dbReference type="GO" id="GO:0008732">
    <property type="term" value="F:L-allo-threonine aldolase activity"/>
    <property type="evidence" value="ECO:0007669"/>
    <property type="project" value="TreeGrafter"/>
</dbReference>
<evidence type="ECO:0000313" key="7">
    <source>
        <dbReference type="Proteomes" id="UP000235786"/>
    </source>
</evidence>
<dbReference type="GO" id="GO:0006545">
    <property type="term" value="P:glycine biosynthetic process"/>
    <property type="evidence" value="ECO:0007669"/>
    <property type="project" value="TreeGrafter"/>
</dbReference>
<dbReference type="Pfam" id="PF01212">
    <property type="entry name" value="Beta_elim_lyase"/>
    <property type="match status" value="1"/>
</dbReference>
<dbReference type="PANTHER" id="PTHR48097:SF9">
    <property type="entry name" value="L-THREONINE ALDOLASE"/>
    <property type="match status" value="1"/>
</dbReference>
<accession>A0A2J6R5U6</accession>